<comment type="catalytic activity">
    <reaction evidence="1">
        <text>[E2 ubiquitin-conjugating enzyme]-S-ubiquitinyl-L-cysteine + [acceptor protein]-L-lysine = [E2 ubiquitin-conjugating enzyme]-L-cysteine + [acceptor protein]-N(6)-ubiquitinyl-L-lysine.</text>
        <dbReference type="EC" id="2.3.2.31"/>
    </reaction>
</comment>
<keyword evidence="12" id="KW-0812">Transmembrane</keyword>
<dbReference type="Gene3D" id="1.20.120.1750">
    <property type="match status" value="1"/>
</dbReference>
<evidence type="ECO:0000259" key="13">
    <source>
        <dbReference type="PROSITE" id="PS50089"/>
    </source>
</evidence>
<evidence type="ECO:0000256" key="4">
    <source>
        <dbReference type="ARBA" id="ARBA00022723"/>
    </source>
</evidence>
<organism evidence="15 16">
    <name type="scientific">Symbiodinium microadriaticum</name>
    <name type="common">Dinoflagellate</name>
    <name type="synonym">Zooxanthella microadriatica</name>
    <dbReference type="NCBI Taxonomy" id="2951"/>
    <lineage>
        <taxon>Eukaryota</taxon>
        <taxon>Sar</taxon>
        <taxon>Alveolata</taxon>
        <taxon>Dinophyceae</taxon>
        <taxon>Suessiales</taxon>
        <taxon>Symbiodiniaceae</taxon>
        <taxon>Symbiodinium</taxon>
    </lineage>
</organism>
<feature type="compositionally biased region" description="Low complexity" evidence="11">
    <location>
        <begin position="826"/>
        <end position="853"/>
    </location>
</feature>
<name>A0A1Q9EF08_SYMMI</name>
<evidence type="ECO:0000256" key="6">
    <source>
        <dbReference type="ARBA" id="ARBA00022771"/>
    </source>
</evidence>
<keyword evidence="5" id="KW-0677">Repeat</keyword>
<comment type="caution">
    <text evidence="15">The sequence shown here is derived from an EMBL/GenBank/DDBJ whole genome shotgun (WGS) entry which is preliminary data.</text>
</comment>
<feature type="region of interest" description="Disordered" evidence="11">
    <location>
        <begin position="663"/>
        <end position="698"/>
    </location>
</feature>
<feature type="domain" description="RING-type" evidence="14">
    <location>
        <begin position="1103"/>
        <end position="1325"/>
    </location>
</feature>
<keyword evidence="8" id="KW-0862">Zinc</keyword>
<evidence type="ECO:0000256" key="3">
    <source>
        <dbReference type="ARBA" id="ARBA00022679"/>
    </source>
</evidence>
<gene>
    <name evidence="15" type="primary">rnf217</name>
    <name evidence="15" type="ORF">AK812_SmicGene10728</name>
</gene>
<keyword evidence="6 9" id="KW-0863">Zinc-finger</keyword>
<dbReference type="EC" id="2.3.2.31" evidence="2"/>
<dbReference type="InterPro" id="IPR002867">
    <property type="entry name" value="IBR_dom"/>
</dbReference>
<dbReference type="InterPro" id="IPR001841">
    <property type="entry name" value="Znf_RING"/>
</dbReference>
<keyword evidence="16" id="KW-1185">Reference proteome</keyword>
<evidence type="ECO:0000256" key="2">
    <source>
        <dbReference type="ARBA" id="ARBA00012251"/>
    </source>
</evidence>
<evidence type="ECO:0000256" key="7">
    <source>
        <dbReference type="ARBA" id="ARBA00022786"/>
    </source>
</evidence>
<feature type="transmembrane region" description="Helical" evidence="12">
    <location>
        <begin position="55"/>
        <end position="73"/>
    </location>
</feature>
<evidence type="ECO:0000259" key="14">
    <source>
        <dbReference type="PROSITE" id="PS51873"/>
    </source>
</evidence>
<evidence type="ECO:0000256" key="9">
    <source>
        <dbReference type="PROSITE-ProRule" id="PRU00175"/>
    </source>
</evidence>
<keyword evidence="10" id="KW-0175">Coiled coil</keyword>
<evidence type="ECO:0000256" key="11">
    <source>
        <dbReference type="SAM" id="MobiDB-lite"/>
    </source>
</evidence>
<accession>A0A1Q9EF08</accession>
<feature type="compositionally biased region" description="Pro residues" evidence="11">
    <location>
        <begin position="802"/>
        <end position="815"/>
    </location>
</feature>
<dbReference type="InterPro" id="IPR031127">
    <property type="entry name" value="E3_UB_ligase_RBR"/>
</dbReference>
<dbReference type="OMA" id="CLIANAR"/>
<keyword evidence="12" id="KW-1133">Transmembrane helix</keyword>
<dbReference type="SMART" id="SM00184">
    <property type="entry name" value="RING"/>
    <property type="match status" value="1"/>
</dbReference>
<evidence type="ECO:0000313" key="16">
    <source>
        <dbReference type="Proteomes" id="UP000186817"/>
    </source>
</evidence>
<proteinExistence type="predicted"/>
<dbReference type="OrthoDB" id="441924at2759"/>
<keyword evidence="4" id="KW-0479">Metal-binding</keyword>
<dbReference type="GO" id="GO:0061630">
    <property type="term" value="F:ubiquitin protein ligase activity"/>
    <property type="evidence" value="ECO:0007669"/>
    <property type="project" value="UniProtKB-EC"/>
</dbReference>
<dbReference type="SMART" id="SM00647">
    <property type="entry name" value="IBR"/>
    <property type="match status" value="2"/>
</dbReference>
<feature type="region of interest" description="Disordered" evidence="11">
    <location>
        <begin position="737"/>
        <end position="853"/>
    </location>
</feature>
<feature type="compositionally biased region" description="Basic and acidic residues" evidence="11">
    <location>
        <begin position="737"/>
        <end position="747"/>
    </location>
</feature>
<feature type="transmembrane region" description="Helical" evidence="12">
    <location>
        <begin position="27"/>
        <end position="48"/>
    </location>
</feature>
<feature type="compositionally biased region" description="Low complexity" evidence="11">
    <location>
        <begin position="751"/>
        <end position="762"/>
    </location>
</feature>
<dbReference type="CDD" id="cd20335">
    <property type="entry name" value="BRcat_RBR"/>
    <property type="match status" value="1"/>
</dbReference>
<keyword evidence="3" id="KW-0808">Transferase</keyword>
<feature type="coiled-coil region" evidence="10">
    <location>
        <begin position="1057"/>
        <end position="1091"/>
    </location>
</feature>
<evidence type="ECO:0000256" key="1">
    <source>
        <dbReference type="ARBA" id="ARBA00001798"/>
    </source>
</evidence>
<sequence>MEQLHDTTTGAAAQRLSCRGTCQVEGVLLGGAQWLFILQVGWLAVAIMKPRLSDFFGTGMLILCGLALARFQWAVMLVRRAHGAVPRPSRRRALRAWHHGWISQCRLESSGSVAGLPGWREVSWPFQGWADCYMAFNDPPGEMLHIVLSLLRAGLVDIDRLVSVAGSMTALNLLTAVNPRRLHFFDMNPCAILWGKMLCELILLSDTPQEFVSRLFARSVAEFECDAGQLTFRNQEKFLTRPVSAAMREETRQALSDEAASVYSQILSGYQDGAVRDGWNTPRIVPCEDRRRLHHSTRSGLGSQGRLPGDGVASFHYGEGWLASSWLYGEVRRKLRETQPTWSSQVDFPAAGPEDLLPDLAGACESPITLLFLMDMFSSEFASAWSPDQALRMARHAGRLLVAQTITAQKSHLLQELIPGQTPPWMSLSDWDSMALLPQEFCRVGASLTPGCRPPGSSGEVFRRCHPLMRDPSLTSHMHRLVEELTRSSSVSDASQKKSRLPISGASSPAAPMKRRGQPPAPKAKGKAKKSAEEEPRKRICHKAAFTEPTRKRLGKAELAAARVRAQEVVETAFLHTQSAEAALRKEAEDAEAAKKELQTWESAHAKAAASAAAAQLAVEESVARAAEATERAAEARRRAEEAEALAATAKREAEARQETFRKCQGEAAEAERGLQEEVLRGEAQRQAGDEAKRRRSQEENLLVFKLRSLCEQLGISIRETKQDMVEALEKHLEQEGYEVKRPKTEPTEDSQASAATTQQSQPDAEVLAAQASAGLPEADQSAATGPPLQEAAEEAAEKVRPPSPVKVSLPPPADVPMAEAEASKKSTSSSQSAPADSSAPPQVASAATSSSSSTVVLVVEGGQFRVENTFPAETAEAQQHELRRALADAAAALLRTKAEEAEAVEAHKAFVVQMESRAQAAKPVTQKAEEAVAKAQDALKACDEEVGKVQRVKQSFEELFENPSDKAKTKIKALRTALKPYGLDEAQLQGLPEIMVKKKAKRTAKDKKVLTLIQETLAAQLKGRRHLSETCRSEVQRCQKVVDSCASDARSRAEELQQAEAARRAKEAAHEAAEEAVSKTRKDLEEHEAKMTRAGILRFNSDAESCLICCDERRVDAAVMLGCGHGWYCPSCINHFVEARLESGISGDIPCPDCAKAISEEDLLRLLPKKTVFRLHASNILRRAAASGNVVRPCPTPDCMMKKAFPDSTSARGTCPLCGLEACWMCGAQPYHEGLTCEEHRKRQRGKGADESFMEWMKETGTRQCPQCGMATSKENLDAQTDQVEECHKMMCRNCGCKFCFGCGAILTETYTCGCTQNAHNFVDPRTGNLVKHLQKAKPKAKARSR</sequence>
<feature type="domain" description="RING-type" evidence="13">
    <location>
        <begin position="1107"/>
        <end position="1155"/>
    </location>
</feature>
<keyword evidence="7" id="KW-0833">Ubl conjugation pathway</keyword>
<dbReference type="SUPFAM" id="SSF57850">
    <property type="entry name" value="RING/U-box"/>
    <property type="match status" value="3"/>
</dbReference>
<keyword evidence="12" id="KW-0472">Membrane</keyword>
<dbReference type="InterPro" id="IPR013083">
    <property type="entry name" value="Znf_RING/FYVE/PHD"/>
</dbReference>
<feature type="coiled-coil region" evidence="10">
    <location>
        <begin position="577"/>
        <end position="660"/>
    </location>
</feature>
<dbReference type="GO" id="GO:0016567">
    <property type="term" value="P:protein ubiquitination"/>
    <property type="evidence" value="ECO:0007669"/>
    <property type="project" value="InterPro"/>
</dbReference>
<dbReference type="Pfam" id="PF01485">
    <property type="entry name" value="IBR"/>
    <property type="match status" value="1"/>
</dbReference>
<dbReference type="PROSITE" id="PS51873">
    <property type="entry name" value="TRIAD"/>
    <property type="match status" value="1"/>
</dbReference>
<evidence type="ECO:0000256" key="12">
    <source>
        <dbReference type="SAM" id="Phobius"/>
    </source>
</evidence>
<dbReference type="PANTHER" id="PTHR11685">
    <property type="entry name" value="RBR FAMILY RING FINGER AND IBR DOMAIN-CONTAINING"/>
    <property type="match status" value="1"/>
</dbReference>
<feature type="region of interest" description="Disordered" evidence="11">
    <location>
        <begin position="485"/>
        <end position="539"/>
    </location>
</feature>
<dbReference type="EMBL" id="LSRX01000170">
    <property type="protein sequence ID" value="OLQ06003.1"/>
    <property type="molecule type" value="Genomic_DNA"/>
</dbReference>
<protein>
    <recommendedName>
        <fullName evidence="2">RBR-type E3 ubiquitin transferase</fullName>
        <ecNumber evidence="2">2.3.2.31</ecNumber>
    </recommendedName>
</protein>
<reference evidence="15 16" key="1">
    <citation type="submission" date="2016-02" db="EMBL/GenBank/DDBJ databases">
        <title>Genome analysis of coral dinoflagellate symbionts highlights evolutionary adaptations to a symbiotic lifestyle.</title>
        <authorList>
            <person name="Aranda M."/>
            <person name="Li Y."/>
            <person name="Liew Y.J."/>
            <person name="Baumgarten S."/>
            <person name="Simakov O."/>
            <person name="Wilson M."/>
            <person name="Piel J."/>
            <person name="Ashoor H."/>
            <person name="Bougouffa S."/>
            <person name="Bajic V.B."/>
            <person name="Ryu T."/>
            <person name="Ravasi T."/>
            <person name="Bayer T."/>
            <person name="Micklem G."/>
            <person name="Kim H."/>
            <person name="Bhak J."/>
            <person name="Lajeunesse T.C."/>
            <person name="Voolstra C.R."/>
        </authorList>
    </citation>
    <scope>NUCLEOTIDE SEQUENCE [LARGE SCALE GENOMIC DNA]</scope>
    <source>
        <strain evidence="15 16">CCMP2467</strain>
    </source>
</reference>
<dbReference type="GO" id="GO:0008270">
    <property type="term" value="F:zinc ion binding"/>
    <property type="evidence" value="ECO:0007669"/>
    <property type="project" value="UniProtKB-KW"/>
</dbReference>
<dbReference type="PROSITE" id="PS50089">
    <property type="entry name" value="ZF_RING_2"/>
    <property type="match status" value="1"/>
</dbReference>
<evidence type="ECO:0000256" key="10">
    <source>
        <dbReference type="SAM" id="Coils"/>
    </source>
</evidence>
<dbReference type="Proteomes" id="UP000186817">
    <property type="component" value="Unassembled WGS sequence"/>
</dbReference>
<dbReference type="Gene3D" id="3.30.40.10">
    <property type="entry name" value="Zinc/RING finger domain, C3HC4 (zinc finger)"/>
    <property type="match status" value="1"/>
</dbReference>
<evidence type="ECO:0000313" key="15">
    <source>
        <dbReference type="EMBL" id="OLQ06003.1"/>
    </source>
</evidence>
<dbReference type="InterPro" id="IPR044066">
    <property type="entry name" value="TRIAD_supradom"/>
</dbReference>
<evidence type="ECO:0000256" key="5">
    <source>
        <dbReference type="ARBA" id="ARBA00022737"/>
    </source>
</evidence>
<evidence type="ECO:0000256" key="8">
    <source>
        <dbReference type="ARBA" id="ARBA00022833"/>
    </source>
</evidence>